<comment type="caution">
    <text evidence="2">The sequence shown here is derived from an EMBL/GenBank/DDBJ whole genome shotgun (WGS) entry which is preliminary data.</text>
</comment>
<reference evidence="2" key="1">
    <citation type="submission" date="2021-03" db="EMBL/GenBank/DDBJ databases">
        <title>Draft genome sequence of rust myrtle Austropuccinia psidii MF-1, a brazilian biotype.</title>
        <authorList>
            <person name="Quecine M.C."/>
            <person name="Pachon D.M.R."/>
            <person name="Bonatelli M.L."/>
            <person name="Correr F.H."/>
            <person name="Franceschini L.M."/>
            <person name="Leite T.F."/>
            <person name="Margarido G.R.A."/>
            <person name="Almeida C.A."/>
            <person name="Ferrarezi J.A."/>
            <person name="Labate C.A."/>
        </authorList>
    </citation>
    <scope>NUCLEOTIDE SEQUENCE</scope>
    <source>
        <strain evidence="2">MF-1</strain>
    </source>
</reference>
<sequence>MLHDYQVPSEWWGKPLQWPPLFSTEHPNPKSLLQLQSARGALCLRIYLTCILLGSWLLCTFRNKDSFLDGEAFCPNFVSAPPSMSVPSCFLFPSGTYLPHNCASNPPVAAPSLKLFESDSDPSSSEVTPVIEPASG</sequence>
<accession>A0A9Q3BYB6</accession>
<evidence type="ECO:0000313" key="2">
    <source>
        <dbReference type="EMBL" id="MBW0474841.1"/>
    </source>
</evidence>
<dbReference type="Proteomes" id="UP000765509">
    <property type="component" value="Unassembled WGS sequence"/>
</dbReference>
<feature type="region of interest" description="Disordered" evidence="1">
    <location>
        <begin position="114"/>
        <end position="136"/>
    </location>
</feature>
<organism evidence="2 3">
    <name type="scientific">Austropuccinia psidii MF-1</name>
    <dbReference type="NCBI Taxonomy" id="1389203"/>
    <lineage>
        <taxon>Eukaryota</taxon>
        <taxon>Fungi</taxon>
        <taxon>Dikarya</taxon>
        <taxon>Basidiomycota</taxon>
        <taxon>Pucciniomycotina</taxon>
        <taxon>Pucciniomycetes</taxon>
        <taxon>Pucciniales</taxon>
        <taxon>Sphaerophragmiaceae</taxon>
        <taxon>Austropuccinia</taxon>
    </lineage>
</organism>
<keyword evidence="3" id="KW-1185">Reference proteome</keyword>
<dbReference type="AlphaFoldDB" id="A0A9Q3BYB6"/>
<proteinExistence type="predicted"/>
<gene>
    <name evidence="2" type="ORF">O181_014556</name>
</gene>
<evidence type="ECO:0000313" key="3">
    <source>
        <dbReference type="Proteomes" id="UP000765509"/>
    </source>
</evidence>
<dbReference type="EMBL" id="AVOT02003877">
    <property type="protein sequence ID" value="MBW0474841.1"/>
    <property type="molecule type" value="Genomic_DNA"/>
</dbReference>
<evidence type="ECO:0000256" key="1">
    <source>
        <dbReference type="SAM" id="MobiDB-lite"/>
    </source>
</evidence>
<name>A0A9Q3BYB6_9BASI</name>
<protein>
    <submittedName>
        <fullName evidence="2">Uncharacterized protein</fullName>
    </submittedName>
</protein>